<reference evidence="3 10" key="2">
    <citation type="submission" date="2018-05" db="EMBL/GenBank/DDBJ databases">
        <authorList>
            <consortium name="PulseNet: The National Subtyping Network for Foodborne Disease Surveillance"/>
            <person name="Tarr C.L."/>
            <person name="Trees E."/>
            <person name="Katz L.S."/>
            <person name="Carleton-Romer H.A."/>
            <person name="Stroika S."/>
            <person name="Kucerova Z."/>
            <person name="Roache K.F."/>
            <person name="Sabol A.L."/>
            <person name="Besser J."/>
            <person name="Gerner-Smidt P."/>
        </authorList>
    </citation>
    <scope>NUCLEOTIDE SEQUENCE [LARGE SCALE GENOMIC DNA]</scope>
    <source>
        <strain evidence="3 10">PNUSAC003589</strain>
        <strain evidence="2 8">PNUSAC009041</strain>
        <strain evidence="5 11">PNUSAC014094</strain>
    </source>
</reference>
<name>A0A1E7NLM3_CAMJU</name>
<evidence type="ECO:0000313" key="2">
    <source>
        <dbReference type="EMBL" id="EAJ9719041.1"/>
    </source>
</evidence>
<dbReference type="EMBL" id="AACCII010000007">
    <property type="protein sequence ID" value="EAJ9719041.1"/>
    <property type="molecule type" value="Genomic_DNA"/>
</dbReference>
<reference evidence="4 9" key="1">
    <citation type="submission" date="2018-05" db="EMBL/GenBank/DDBJ databases">
        <authorList>
            <consortium name="NARMS: The National Antimicrobial Resistance Monitoring System"/>
        </authorList>
    </citation>
    <scope>NUCLEOTIDE SEQUENCE [LARGE SCALE GENOMIC DNA]</scope>
    <source>
        <strain evidence="4 9">CVM N62988</strain>
    </source>
</reference>
<keyword evidence="1" id="KW-0472">Membrane</keyword>
<evidence type="ECO:0000313" key="5">
    <source>
        <dbReference type="EMBL" id="EDP8235150.1"/>
    </source>
</evidence>
<evidence type="ECO:0000256" key="1">
    <source>
        <dbReference type="SAM" id="Phobius"/>
    </source>
</evidence>
<protein>
    <submittedName>
        <fullName evidence="3">Uncharacterized protein</fullName>
    </submittedName>
</protein>
<evidence type="ECO:0000313" key="8">
    <source>
        <dbReference type="Proteomes" id="UP000349590"/>
    </source>
</evidence>
<feature type="transmembrane region" description="Helical" evidence="1">
    <location>
        <begin position="6"/>
        <end position="25"/>
    </location>
</feature>
<evidence type="ECO:0000313" key="6">
    <source>
        <dbReference type="EMBL" id="RTJ97024.1"/>
    </source>
</evidence>
<keyword evidence="1" id="KW-0812">Transmembrane</keyword>
<dbReference type="EMBL" id="PRCK01000001">
    <property type="protein sequence ID" value="RTJ97024.1"/>
    <property type="molecule type" value="Genomic_DNA"/>
</dbReference>
<dbReference type="Proteomes" id="UP000410873">
    <property type="component" value="Unassembled WGS sequence"/>
</dbReference>
<dbReference type="AlphaFoldDB" id="A0A1E7NLM3"/>
<evidence type="ECO:0000313" key="11">
    <source>
        <dbReference type="Proteomes" id="UP000478805"/>
    </source>
</evidence>
<dbReference type="Proteomes" id="UP000287237">
    <property type="component" value="Unassembled WGS sequence"/>
</dbReference>
<organism evidence="3 10">
    <name type="scientific">Campylobacter jejuni</name>
    <dbReference type="NCBI Taxonomy" id="197"/>
    <lineage>
        <taxon>Bacteria</taxon>
        <taxon>Pseudomonadati</taxon>
        <taxon>Campylobacterota</taxon>
        <taxon>Epsilonproteobacteria</taxon>
        <taxon>Campylobacterales</taxon>
        <taxon>Campylobacteraceae</taxon>
        <taxon>Campylobacter</taxon>
    </lineage>
</organism>
<comment type="caution">
    <text evidence="3">The sequence shown here is derived from an EMBL/GenBank/DDBJ whole genome shotgun (WGS) entry which is preliminary data.</text>
</comment>
<keyword evidence="1" id="KW-1133">Transmembrane helix</keyword>
<dbReference type="RefSeq" id="WP_002788283.1">
    <property type="nucleotide sequence ID" value="NZ_AP028374.1"/>
</dbReference>
<evidence type="ECO:0000313" key="4">
    <source>
        <dbReference type="EMBL" id="EAK6412481.1"/>
    </source>
</evidence>
<sequence length="112" mass="13483">MFFPYIELNFFAFVFICFVFFLMWSKSQKIFKNEKFLNDYKSCEKELIAFKEAHENFIKTKQGKSVLMSAFALEFAIKNNAFGDDYTKEFKQILQNYPNEKEFNIEINHHLS</sequence>
<dbReference type="Proteomes" id="UP000349590">
    <property type="component" value="Unassembled WGS sequence"/>
</dbReference>
<dbReference type="EMBL" id="AACHYE010000001">
    <property type="protein sequence ID" value="EAK6412481.1"/>
    <property type="molecule type" value="Genomic_DNA"/>
</dbReference>
<dbReference type="Proteomes" id="UP000392616">
    <property type="component" value="Unassembled WGS sequence"/>
</dbReference>
<dbReference type="EMBL" id="AACFWJ010000001">
    <property type="protein sequence ID" value="EAK3958279.1"/>
    <property type="molecule type" value="Genomic_DNA"/>
</dbReference>
<dbReference type="Proteomes" id="UP000478805">
    <property type="component" value="Unassembled WGS sequence"/>
</dbReference>
<evidence type="ECO:0000313" key="10">
    <source>
        <dbReference type="Proteomes" id="UP000410873"/>
    </source>
</evidence>
<accession>A0A1E7NLM3</accession>
<reference evidence="6 7" key="3">
    <citation type="journal article" date="2019" name="Appl. Environ. Microbiol.">
        <title>Population genetics and characterization of Campylobacter jejuni isolates in western jackdaws and game birds in Finland.</title>
        <authorList>
            <person name="Kovanen S."/>
            <person name="Rossi M."/>
            <person name="Pohja-Mykra M."/>
            <person name="Nieminen T."/>
            <person name="Raunio-Saarnisto M."/>
            <person name="Sauvala M."/>
            <person name="Fredriksson-Ahomaa M."/>
            <person name="Hanninen M.L."/>
            <person name="Kivisto R."/>
        </authorList>
    </citation>
    <scope>NUCLEOTIDE SEQUENCE [LARGE SCALE GENOMIC DNA]</scope>
    <source>
        <strain evidence="6 7">CB296</strain>
    </source>
</reference>
<evidence type="ECO:0000313" key="7">
    <source>
        <dbReference type="Proteomes" id="UP000287237"/>
    </source>
</evidence>
<dbReference type="EMBL" id="AANOVI010000015">
    <property type="protein sequence ID" value="EDP8235150.1"/>
    <property type="molecule type" value="Genomic_DNA"/>
</dbReference>
<evidence type="ECO:0000313" key="9">
    <source>
        <dbReference type="Proteomes" id="UP000392616"/>
    </source>
</evidence>
<evidence type="ECO:0000313" key="3">
    <source>
        <dbReference type="EMBL" id="EAK3958279.1"/>
    </source>
</evidence>
<gene>
    <name evidence="4" type="ORF">B7A03_00305</name>
    <name evidence="3" type="ORF">C1418_00245</name>
    <name evidence="6" type="ORF">C3H42_02170</name>
    <name evidence="2" type="ORF">E8P16_06240</name>
    <name evidence="5" type="ORF">GSU20_09510</name>
</gene>
<proteinExistence type="predicted"/>